<accession>A0ABV6YRX0</accession>
<protein>
    <submittedName>
        <fullName evidence="1">Uncharacterized protein</fullName>
    </submittedName>
</protein>
<dbReference type="Proteomes" id="UP001594351">
    <property type="component" value="Unassembled WGS sequence"/>
</dbReference>
<keyword evidence="2" id="KW-1185">Reference proteome</keyword>
<reference evidence="1 2" key="1">
    <citation type="submission" date="2024-09" db="EMBL/GenBank/DDBJ databases">
        <title>Laminarin stimulates single cell rates of sulfate reduction while oxygen inhibits transcriptomic activity in coastal marine sediment.</title>
        <authorList>
            <person name="Lindsay M."/>
            <person name="Orcutt B."/>
            <person name="Emerson D."/>
            <person name="Stepanauskas R."/>
            <person name="D'Angelo T."/>
        </authorList>
    </citation>
    <scope>NUCLEOTIDE SEQUENCE [LARGE SCALE GENOMIC DNA]</scope>
    <source>
        <strain evidence="1">SAG AM-311-K15</strain>
    </source>
</reference>
<proteinExistence type="predicted"/>
<name>A0ABV6YRX0_UNCC1</name>
<organism evidence="1 2">
    <name type="scientific">candidate division CSSED10-310 bacterium</name>
    <dbReference type="NCBI Taxonomy" id="2855610"/>
    <lineage>
        <taxon>Bacteria</taxon>
        <taxon>Bacteria division CSSED10-310</taxon>
    </lineage>
</organism>
<evidence type="ECO:0000313" key="1">
    <source>
        <dbReference type="EMBL" id="MFC1848952.1"/>
    </source>
</evidence>
<evidence type="ECO:0000313" key="2">
    <source>
        <dbReference type="Proteomes" id="UP001594351"/>
    </source>
</evidence>
<dbReference type="EMBL" id="JBHPBY010000014">
    <property type="protein sequence ID" value="MFC1848952.1"/>
    <property type="molecule type" value="Genomic_DNA"/>
</dbReference>
<comment type="caution">
    <text evidence="1">The sequence shown here is derived from an EMBL/GenBank/DDBJ whole genome shotgun (WGS) entry which is preliminary data.</text>
</comment>
<sequence>MSSFSDDILDEEMIRCPKLGGEVTFRYCRLEKNRLPCGWIIGCWQDRMDIKRFISENYTTEEQASIFAPPKPKILTLLEIIKQAQQVAEEKLADNSDEPC</sequence>
<gene>
    <name evidence="1" type="ORF">ACFL27_01975</name>
</gene>